<dbReference type="PRINTS" id="PR00943">
    <property type="entry name" value="CUATPASE"/>
</dbReference>
<dbReference type="GO" id="GO:0005507">
    <property type="term" value="F:copper ion binding"/>
    <property type="evidence" value="ECO:0007669"/>
    <property type="project" value="TreeGrafter"/>
</dbReference>
<dbReference type="Pfam" id="PF19335">
    <property type="entry name" value="HMBD"/>
    <property type="match status" value="1"/>
</dbReference>
<dbReference type="SUPFAM" id="SSF47240">
    <property type="entry name" value="Ferritin-like"/>
    <property type="match status" value="1"/>
</dbReference>
<dbReference type="SUPFAM" id="SSF81653">
    <property type="entry name" value="Calcium ATPase, transduction domain A"/>
    <property type="match status" value="1"/>
</dbReference>
<dbReference type="SFLD" id="SFLDS00003">
    <property type="entry name" value="Haloacid_Dehalogenase"/>
    <property type="match status" value="1"/>
</dbReference>
<dbReference type="SFLD" id="SFLDG00002">
    <property type="entry name" value="C1.7:_P-type_atpase_like"/>
    <property type="match status" value="1"/>
</dbReference>
<keyword evidence="6 11" id="KW-0547">Nucleotide-binding</keyword>
<dbReference type="GO" id="GO:0005524">
    <property type="term" value="F:ATP binding"/>
    <property type="evidence" value="ECO:0007669"/>
    <property type="project" value="UniProtKB-UniRule"/>
</dbReference>
<dbReference type="InterPro" id="IPR008250">
    <property type="entry name" value="ATPase_P-typ_transduc_dom_A_sf"/>
</dbReference>
<comment type="subcellular location">
    <subcellularLocation>
        <location evidence="1">Cell membrane</location>
        <topology evidence="1">Multi-pass membrane protein</topology>
    </subcellularLocation>
    <subcellularLocation>
        <location evidence="11">Membrane</location>
    </subcellularLocation>
</comment>
<comment type="similarity">
    <text evidence="2 11">Belongs to the cation transport ATPase (P-type) (TC 3.A.3) family. Type IB subfamily.</text>
</comment>
<dbReference type="InterPro" id="IPR018303">
    <property type="entry name" value="ATPase_P-typ_P_site"/>
</dbReference>
<dbReference type="InterPro" id="IPR015943">
    <property type="entry name" value="WD40/YVTN_repeat-like_dom_sf"/>
</dbReference>
<feature type="transmembrane region" description="Helical" evidence="11">
    <location>
        <begin position="202"/>
        <end position="219"/>
    </location>
</feature>
<dbReference type="eggNOG" id="KOG0207">
    <property type="taxonomic scope" value="Eukaryota"/>
</dbReference>
<evidence type="ECO:0000256" key="4">
    <source>
        <dbReference type="ARBA" id="ARBA00022692"/>
    </source>
</evidence>
<keyword evidence="8" id="KW-1278">Translocase</keyword>
<dbReference type="InterPro" id="IPR019405">
    <property type="entry name" value="Lactonase_7-beta_prop"/>
</dbReference>
<evidence type="ECO:0000256" key="6">
    <source>
        <dbReference type="ARBA" id="ARBA00022741"/>
    </source>
</evidence>
<dbReference type="SUPFAM" id="SSF50974">
    <property type="entry name" value="Nitrous oxide reductase, N-terminal domain"/>
    <property type="match status" value="1"/>
</dbReference>
<name>A0A0L0DUD5_THETB</name>
<dbReference type="InterPro" id="IPR023298">
    <property type="entry name" value="ATPase_P-typ_TM_dom_sf"/>
</dbReference>
<feature type="domain" description="YHS" evidence="14">
    <location>
        <begin position="12"/>
        <end position="39"/>
    </location>
</feature>
<dbReference type="GO" id="GO:0043682">
    <property type="term" value="F:P-type divalent copper transporter activity"/>
    <property type="evidence" value="ECO:0007669"/>
    <property type="project" value="TreeGrafter"/>
</dbReference>
<dbReference type="AlphaFoldDB" id="A0A0L0DUD5"/>
<dbReference type="InterPro" id="IPR044492">
    <property type="entry name" value="P_typ_ATPase_HD_dom"/>
</dbReference>
<evidence type="ECO:0000256" key="10">
    <source>
        <dbReference type="ARBA" id="ARBA00023136"/>
    </source>
</evidence>
<feature type="domain" description="Heavy metal binding" evidence="15">
    <location>
        <begin position="52"/>
        <end position="78"/>
    </location>
</feature>
<keyword evidence="3" id="KW-1003">Cell membrane</keyword>
<feature type="transmembrane region" description="Helical" evidence="11">
    <location>
        <begin position="385"/>
        <end position="408"/>
    </location>
</feature>
<keyword evidence="17" id="KW-1185">Reference proteome</keyword>
<dbReference type="GO" id="GO:0005886">
    <property type="term" value="C:plasma membrane"/>
    <property type="evidence" value="ECO:0007669"/>
    <property type="project" value="UniProtKB-SubCell"/>
</dbReference>
<dbReference type="InterPro" id="IPR009078">
    <property type="entry name" value="Ferritin-like_SF"/>
</dbReference>
<dbReference type="Gene3D" id="2.70.150.10">
    <property type="entry name" value="Calcium-transporting ATPase, cytoplasmic transduction domain A"/>
    <property type="match status" value="1"/>
</dbReference>
<dbReference type="Gene3D" id="3.40.50.1000">
    <property type="entry name" value="HAD superfamily/HAD-like"/>
    <property type="match status" value="1"/>
</dbReference>
<evidence type="ECO:0000259" key="13">
    <source>
        <dbReference type="Pfam" id="PF00122"/>
    </source>
</evidence>
<accession>A0A0L0DUD5</accession>
<dbReference type="InterPro" id="IPR045800">
    <property type="entry name" value="HMBD"/>
</dbReference>
<proteinExistence type="inferred from homology"/>
<evidence type="ECO:0000256" key="7">
    <source>
        <dbReference type="ARBA" id="ARBA00022840"/>
    </source>
</evidence>
<dbReference type="Pfam" id="PF00122">
    <property type="entry name" value="E1-E2_ATPase"/>
    <property type="match status" value="1"/>
</dbReference>
<protein>
    <submittedName>
        <fullName evidence="16">Uncharacterized protein</fullName>
    </submittedName>
</protein>
<dbReference type="NCBIfam" id="TIGR01494">
    <property type="entry name" value="ATPase_P-type"/>
    <property type="match status" value="1"/>
</dbReference>
<dbReference type="InterPro" id="IPR011045">
    <property type="entry name" value="N2O_reductase_N"/>
</dbReference>
<dbReference type="SUPFAM" id="SSF56784">
    <property type="entry name" value="HAD-like"/>
    <property type="match status" value="1"/>
</dbReference>
<dbReference type="Proteomes" id="UP000054408">
    <property type="component" value="Unassembled WGS sequence"/>
</dbReference>
<dbReference type="Pfam" id="PF04945">
    <property type="entry name" value="YHS"/>
    <property type="match status" value="1"/>
</dbReference>
<dbReference type="SFLD" id="SFLDF00027">
    <property type="entry name" value="p-type_atpase"/>
    <property type="match status" value="1"/>
</dbReference>
<feature type="transmembrane region" description="Helical" evidence="11">
    <location>
        <begin position="99"/>
        <end position="119"/>
    </location>
</feature>
<dbReference type="GO" id="GO:0055070">
    <property type="term" value="P:copper ion homeostasis"/>
    <property type="evidence" value="ECO:0007669"/>
    <property type="project" value="TreeGrafter"/>
</dbReference>
<dbReference type="NCBIfam" id="TIGR01511">
    <property type="entry name" value="ATPase-IB1_Cu"/>
    <property type="match status" value="1"/>
</dbReference>
<organism evidence="16 17">
    <name type="scientific">Thecamonas trahens ATCC 50062</name>
    <dbReference type="NCBI Taxonomy" id="461836"/>
    <lineage>
        <taxon>Eukaryota</taxon>
        <taxon>Apusozoa</taxon>
        <taxon>Apusomonadida</taxon>
        <taxon>Apusomonadidae</taxon>
        <taxon>Thecamonas</taxon>
    </lineage>
</organism>
<keyword evidence="4 11" id="KW-0812">Transmembrane</keyword>
<dbReference type="CDD" id="cd02094">
    <property type="entry name" value="P-type_ATPase_Cu-like"/>
    <property type="match status" value="1"/>
</dbReference>
<dbReference type="Gene3D" id="3.40.1110.10">
    <property type="entry name" value="Calcium-transporting ATPase, cytoplasmic domain N"/>
    <property type="match status" value="1"/>
</dbReference>
<dbReference type="InterPro" id="IPR023214">
    <property type="entry name" value="HAD_sf"/>
</dbReference>
<dbReference type="InterPro" id="IPR012348">
    <property type="entry name" value="RNR-like"/>
</dbReference>
<sequence>MTVQLDQDKPSQEYEGETYHFCSQKCHDKFAADPEHYLAGEHKAETAPKGTKYTCPMHPEIVRDEPGECPICGMALEPMGVPAPDDGPNPELVDFKRRFWIGAVLTVPLLVLTMGPFVGLGFVRDIFGERATLWIELALGTPVILWAGWPFFVRGVKSVINRSLNMFTLIGMGVGAAYLFSVVAVLVPEIFPDGFRDAEGHVGVYFEAGAVIVVLVLLGQVMELGARERTGSAIRALLDMAAKTARVIRKDGSEEEIPLEDVKVGDRLRVRPGDKVPVDGVVVEGRSSIDESMISGEPVPVEKVEGDKVTGATINGTGSLVIEAERVGSDTMLSQIVEMVANAQRSRAPIQKLADSVAGKFVPAVIVIAILSFIAWSLWGPAPALSYGLVSAVAVLIIACPCALGLATPMSIMTATGRGAQAGVLIKNAEALERFAKVDTLIVDKTGTLTVGKPKLVAVLPQPGHEEDEVLRLAASLERGSEHPLAEAIVTGAEERDVALANADEFEAVTGKGVKGVVDGKSVALGNAKLLADLGLDGGKLSETANARRDEGETVMFVIVGSEIAGLVSVADPVKETTPDALKALHEQGFRIVMATGDNERTAKAVAGKLGIDEIRADVLPEDKARIIKDLQDEGRKVVMAGDGVNDAPALAQADVGIAMGTGADVAIESAGFTLVKGDLNGIVRARKLSRATMRNIKQNLFFALFYNAAGVPNKIVAVDAATDEIVDTLTGPAAVHGLAGTPDGQFLIAGSFETRASDGEAVAKPAGVSEDEHAAHHGAASPDARNAVAEVSTVSVVRTVDGSVVRRIDVPGAVHHVAVSDDGRFAVVTHPNAGSISAIDLGSYEVVATVATGPLPNYAAFAPGGDRLYVSNAGNDTVSEIDTARWIVRSNTVVGGSPEHIVLSRDGVTLYVNNVDDGTVSVVEVGDQTVVKTIRLETALHGIDLSDDGGALFIAVLGGDKVVAIDLATGAQRSVSSAPAPYHLAVIRGTGKLYVSSADEPKIWVIDQRDLRIRGEIQIGGKGHQMVQGAGG</sequence>
<evidence type="ECO:0000256" key="8">
    <source>
        <dbReference type="ARBA" id="ARBA00022967"/>
    </source>
</evidence>
<dbReference type="InterPro" id="IPR007029">
    <property type="entry name" value="YHS_dom"/>
</dbReference>
<dbReference type="OrthoDB" id="432719at2759"/>
<dbReference type="InterPro" id="IPR059000">
    <property type="entry name" value="ATPase_P-type_domA"/>
</dbReference>
<evidence type="ECO:0000259" key="14">
    <source>
        <dbReference type="Pfam" id="PF04945"/>
    </source>
</evidence>
<evidence type="ECO:0000313" key="17">
    <source>
        <dbReference type="Proteomes" id="UP000054408"/>
    </source>
</evidence>
<dbReference type="FunFam" id="2.70.150.10:FF:000020">
    <property type="entry name" value="Copper-exporting P-type ATPase A"/>
    <property type="match status" value="1"/>
</dbReference>
<dbReference type="NCBIfam" id="TIGR01525">
    <property type="entry name" value="ATPase-IB_hvy"/>
    <property type="match status" value="1"/>
</dbReference>
<dbReference type="SUPFAM" id="SSF81665">
    <property type="entry name" value="Calcium ATPase, transmembrane domain M"/>
    <property type="match status" value="1"/>
</dbReference>
<keyword evidence="7 11" id="KW-0067">ATP-binding</keyword>
<dbReference type="InterPro" id="IPR027256">
    <property type="entry name" value="P-typ_ATPase_IB"/>
</dbReference>
<dbReference type="STRING" id="461836.A0A0L0DUD5"/>
<evidence type="ECO:0000256" key="1">
    <source>
        <dbReference type="ARBA" id="ARBA00004651"/>
    </source>
</evidence>
<evidence type="ECO:0000313" key="16">
    <source>
        <dbReference type="EMBL" id="KNC55885.1"/>
    </source>
</evidence>
<feature type="domain" description="P-type ATPase A" evidence="13">
    <location>
        <begin position="240"/>
        <end position="340"/>
    </location>
</feature>
<dbReference type="PRINTS" id="PR00119">
    <property type="entry name" value="CATATPASE"/>
</dbReference>
<dbReference type="GO" id="GO:0016491">
    <property type="term" value="F:oxidoreductase activity"/>
    <property type="evidence" value="ECO:0007669"/>
    <property type="project" value="InterPro"/>
</dbReference>
<feature type="transmembrane region" description="Helical" evidence="11">
    <location>
        <begin position="164"/>
        <end position="187"/>
    </location>
</feature>
<dbReference type="Gene3D" id="1.10.620.20">
    <property type="entry name" value="Ribonucleotide Reductase, subunit A"/>
    <property type="match status" value="1"/>
</dbReference>
<dbReference type="InterPro" id="IPR001757">
    <property type="entry name" value="P_typ_ATPase"/>
</dbReference>
<feature type="region of interest" description="Disordered" evidence="12">
    <location>
        <begin position="760"/>
        <end position="785"/>
    </location>
</feature>
<reference evidence="16 17" key="1">
    <citation type="submission" date="2010-05" db="EMBL/GenBank/DDBJ databases">
        <title>The Genome Sequence of Thecamonas trahens ATCC 50062.</title>
        <authorList>
            <consortium name="The Broad Institute Genome Sequencing Platform"/>
            <person name="Russ C."/>
            <person name="Cuomo C."/>
            <person name="Shea T."/>
            <person name="Young S.K."/>
            <person name="Zeng Q."/>
            <person name="Koehrsen M."/>
            <person name="Haas B."/>
            <person name="Borodovsky M."/>
            <person name="Guigo R."/>
            <person name="Alvarado L."/>
            <person name="Berlin A."/>
            <person name="Bochicchio J."/>
            <person name="Borenstein D."/>
            <person name="Chapman S."/>
            <person name="Chen Z."/>
            <person name="Freedman E."/>
            <person name="Gellesch M."/>
            <person name="Goldberg J."/>
            <person name="Griggs A."/>
            <person name="Gujja S."/>
            <person name="Heilman E."/>
            <person name="Heiman D."/>
            <person name="Hepburn T."/>
            <person name="Howarth C."/>
            <person name="Jen D."/>
            <person name="Larson L."/>
            <person name="Mehta T."/>
            <person name="Park D."/>
            <person name="Pearson M."/>
            <person name="Roberts A."/>
            <person name="Saif S."/>
            <person name="Shenoy N."/>
            <person name="Sisk P."/>
            <person name="Stolte C."/>
            <person name="Sykes S."/>
            <person name="Thomson T."/>
            <person name="Walk T."/>
            <person name="White J."/>
            <person name="Yandava C."/>
            <person name="Burger G."/>
            <person name="Gray M.W."/>
            <person name="Holland P.W.H."/>
            <person name="King N."/>
            <person name="Lang F.B.F."/>
            <person name="Roger A.J."/>
            <person name="Ruiz-Trillo I."/>
            <person name="Lander E."/>
            <person name="Nusbaum C."/>
        </authorList>
    </citation>
    <scope>NUCLEOTIDE SEQUENCE [LARGE SCALE GENOMIC DNA]</scope>
    <source>
        <strain evidence="16 17">ATCC 50062</strain>
    </source>
</reference>
<gene>
    <name evidence="16" type="ORF">AMSG_12443</name>
</gene>
<dbReference type="PROSITE" id="PS00154">
    <property type="entry name" value="ATPASE_E1_E2"/>
    <property type="match status" value="1"/>
</dbReference>
<dbReference type="PANTHER" id="PTHR43520:SF8">
    <property type="entry name" value="P-TYPE CU(+) TRANSPORTER"/>
    <property type="match status" value="1"/>
</dbReference>
<evidence type="ECO:0000256" key="11">
    <source>
        <dbReference type="RuleBase" id="RU362081"/>
    </source>
</evidence>
<evidence type="ECO:0000256" key="12">
    <source>
        <dbReference type="SAM" id="MobiDB-lite"/>
    </source>
</evidence>
<keyword evidence="5 11" id="KW-0479">Metal-binding</keyword>
<dbReference type="InterPro" id="IPR036412">
    <property type="entry name" value="HAD-like_sf"/>
</dbReference>
<dbReference type="EMBL" id="GL349508">
    <property type="protein sequence ID" value="KNC55885.1"/>
    <property type="molecule type" value="Genomic_DNA"/>
</dbReference>
<keyword evidence="9 11" id="KW-1133">Transmembrane helix</keyword>
<dbReference type="GO" id="GO:0016887">
    <property type="term" value="F:ATP hydrolysis activity"/>
    <property type="evidence" value="ECO:0007669"/>
    <property type="project" value="InterPro"/>
</dbReference>
<evidence type="ECO:0000256" key="5">
    <source>
        <dbReference type="ARBA" id="ARBA00022723"/>
    </source>
</evidence>
<dbReference type="Pfam" id="PF00702">
    <property type="entry name" value="Hydrolase"/>
    <property type="match status" value="1"/>
</dbReference>
<dbReference type="Gene3D" id="2.130.10.10">
    <property type="entry name" value="YVTN repeat-like/Quinoprotein amine dehydrogenase"/>
    <property type="match status" value="1"/>
</dbReference>
<evidence type="ECO:0000259" key="15">
    <source>
        <dbReference type="Pfam" id="PF19335"/>
    </source>
</evidence>
<evidence type="ECO:0000256" key="3">
    <source>
        <dbReference type="ARBA" id="ARBA00022475"/>
    </source>
</evidence>
<feature type="transmembrane region" description="Helical" evidence="11">
    <location>
        <begin position="361"/>
        <end position="379"/>
    </location>
</feature>
<dbReference type="InterPro" id="IPR023299">
    <property type="entry name" value="ATPase_P-typ_cyto_dom_N"/>
</dbReference>
<feature type="transmembrane region" description="Helical" evidence="11">
    <location>
        <begin position="131"/>
        <end position="152"/>
    </location>
</feature>
<keyword evidence="10 11" id="KW-0472">Membrane</keyword>
<evidence type="ECO:0000256" key="2">
    <source>
        <dbReference type="ARBA" id="ARBA00006024"/>
    </source>
</evidence>
<dbReference type="Pfam" id="PF10282">
    <property type="entry name" value="Lactonase"/>
    <property type="match status" value="1"/>
</dbReference>
<dbReference type="PANTHER" id="PTHR43520">
    <property type="entry name" value="ATP7, ISOFORM B"/>
    <property type="match status" value="1"/>
</dbReference>
<evidence type="ECO:0000256" key="9">
    <source>
        <dbReference type="ARBA" id="ARBA00022989"/>
    </source>
</evidence>